<keyword evidence="2" id="KW-1185">Reference proteome</keyword>
<sequence length="104" mass="11929">MRGIDLSTVIFQQDGAPAHSHRVVKKFLQETFGNNVIGLGHQVPWPPRTPDLTAPDFFLWGCIKNQLYNTKVKDLADLKTRITRQIRKISPETLRKVHGNINKR</sequence>
<feature type="non-terminal residue" evidence="1">
    <location>
        <position position="104"/>
    </location>
</feature>
<dbReference type="Proteomes" id="UP000288716">
    <property type="component" value="Unassembled WGS sequence"/>
</dbReference>
<dbReference type="VEuPathDB" id="VectorBase:LDEU013502"/>
<gene>
    <name evidence="1" type="ORF">B4U80_02349</name>
</gene>
<dbReference type="EMBL" id="NCKV01038247">
    <property type="protein sequence ID" value="RWS18538.1"/>
    <property type="molecule type" value="Genomic_DNA"/>
</dbReference>
<name>A0A443RTL0_9ACAR</name>
<evidence type="ECO:0000313" key="2">
    <source>
        <dbReference type="Proteomes" id="UP000288716"/>
    </source>
</evidence>
<comment type="caution">
    <text evidence="1">The sequence shown here is derived from an EMBL/GenBank/DDBJ whole genome shotgun (WGS) entry which is preliminary data.</text>
</comment>
<dbReference type="OrthoDB" id="6508494at2759"/>
<dbReference type="Gene3D" id="3.30.420.10">
    <property type="entry name" value="Ribonuclease H-like superfamily/Ribonuclease H"/>
    <property type="match status" value="1"/>
</dbReference>
<dbReference type="STRING" id="299467.A0A443RTL0"/>
<dbReference type="AlphaFoldDB" id="A0A443RTL0"/>
<dbReference type="GO" id="GO:0003676">
    <property type="term" value="F:nucleic acid binding"/>
    <property type="evidence" value="ECO:0007669"/>
    <property type="project" value="InterPro"/>
</dbReference>
<protein>
    <submittedName>
        <fullName evidence="1">Uncharacterized protein</fullName>
    </submittedName>
</protein>
<dbReference type="PANTHER" id="PTHR47326:SF1">
    <property type="entry name" value="HTH PSQ-TYPE DOMAIN-CONTAINING PROTEIN"/>
    <property type="match status" value="1"/>
</dbReference>
<evidence type="ECO:0000313" key="1">
    <source>
        <dbReference type="EMBL" id="RWS18538.1"/>
    </source>
</evidence>
<proteinExistence type="predicted"/>
<dbReference type="InterPro" id="IPR036397">
    <property type="entry name" value="RNaseH_sf"/>
</dbReference>
<dbReference type="PANTHER" id="PTHR47326">
    <property type="entry name" value="TRANSPOSABLE ELEMENT TC3 TRANSPOSASE-LIKE PROTEIN"/>
    <property type="match status" value="1"/>
</dbReference>
<organism evidence="1 2">
    <name type="scientific">Leptotrombidium deliense</name>
    <dbReference type="NCBI Taxonomy" id="299467"/>
    <lineage>
        <taxon>Eukaryota</taxon>
        <taxon>Metazoa</taxon>
        <taxon>Ecdysozoa</taxon>
        <taxon>Arthropoda</taxon>
        <taxon>Chelicerata</taxon>
        <taxon>Arachnida</taxon>
        <taxon>Acari</taxon>
        <taxon>Acariformes</taxon>
        <taxon>Trombidiformes</taxon>
        <taxon>Prostigmata</taxon>
        <taxon>Anystina</taxon>
        <taxon>Parasitengona</taxon>
        <taxon>Trombiculoidea</taxon>
        <taxon>Trombiculidae</taxon>
        <taxon>Leptotrombidium</taxon>
    </lineage>
</organism>
<accession>A0A443RTL0</accession>
<reference evidence="1 2" key="1">
    <citation type="journal article" date="2018" name="Gigascience">
        <title>Genomes of trombidid mites reveal novel predicted allergens and laterally-transferred genes associated with secondary metabolism.</title>
        <authorList>
            <person name="Dong X."/>
            <person name="Chaisiri K."/>
            <person name="Xia D."/>
            <person name="Armstrong S.D."/>
            <person name="Fang Y."/>
            <person name="Donnelly M.J."/>
            <person name="Kadowaki T."/>
            <person name="McGarry J.W."/>
            <person name="Darby A.C."/>
            <person name="Makepeace B.L."/>
        </authorList>
    </citation>
    <scope>NUCLEOTIDE SEQUENCE [LARGE SCALE GENOMIC DNA]</scope>
    <source>
        <strain evidence="1">UoL-UT</strain>
    </source>
</reference>